<feature type="compositionally biased region" description="Basic and acidic residues" evidence="1">
    <location>
        <begin position="40"/>
        <end position="55"/>
    </location>
</feature>
<dbReference type="Proteomes" id="UP000215335">
    <property type="component" value="Unassembled WGS sequence"/>
</dbReference>
<evidence type="ECO:0000313" key="2">
    <source>
        <dbReference type="EMBL" id="OXU20595.1"/>
    </source>
</evidence>
<name>A0A232EQF5_9HYME</name>
<dbReference type="EMBL" id="NNAY01002771">
    <property type="protein sequence ID" value="OXU20595.1"/>
    <property type="molecule type" value="Genomic_DNA"/>
</dbReference>
<comment type="caution">
    <text evidence="2">The sequence shown here is derived from an EMBL/GenBank/DDBJ whole genome shotgun (WGS) entry which is preliminary data.</text>
</comment>
<sequence>MAKGQQRRGFRPDHQAECHDIVPRLRQPSACSPHLRHKEKGSMGRRPDSIIDKVKPRATSQSSSDSATFIDNPGQEESPIVTHSTPTDLDDRLDAQYTHLLA</sequence>
<accession>A0A232EQF5</accession>
<dbReference type="AlphaFoldDB" id="A0A232EQF5"/>
<evidence type="ECO:0000313" key="3">
    <source>
        <dbReference type="Proteomes" id="UP000215335"/>
    </source>
</evidence>
<evidence type="ECO:0000256" key="1">
    <source>
        <dbReference type="SAM" id="MobiDB-lite"/>
    </source>
</evidence>
<feature type="region of interest" description="Disordered" evidence="1">
    <location>
        <begin position="1"/>
        <end position="91"/>
    </location>
</feature>
<feature type="compositionally biased region" description="Polar residues" evidence="1">
    <location>
        <begin position="58"/>
        <end position="69"/>
    </location>
</feature>
<protein>
    <submittedName>
        <fullName evidence="2">Uncharacterized protein</fullName>
    </submittedName>
</protein>
<organism evidence="2 3">
    <name type="scientific">Trichomalopsis sarcophagae</name>
    <dbReference type="NCBI Taxonomy" id="543379"/>
    <lineage>
        <taxon>Eukaryota</taxon>
        <taxon>Metazoa</taxon>
        <taxon>Ecdysozoa</taxon>
        <taxon>Arthropoda</taxon>
        <taxon>Hexapoda</taxon>
        <taxon>Insecta</taxon>
        <taxon>Pterygota</taxon>
        <taxon>Neoptera</taxon>
        <taxon>Endopterygota</taxon>
        <taxon>Hymenoptera</taxon>
        <taxon>Apocrita</taxon>
        <taxon>Proctotrupomorpha</taxon>
        <taxon>Chalcidoidea</taxon>
        <taxon>Pteromalidae</taxon>
        <taxon>Pteromalinae</taxon>
        <taxon>Trichomalopsis</taxon>
    </lineage>
</organism>
<gene>
    <name evidence="2" type="ORF">TSAR_010273</name>
</gene>
<reference evidence="2 3" key="1">
    <citation type="journal article" date="2017" name="Curr. Biol.">
        <title>The Evolution of Venom by Co-option of Single-Copy Genes.</title>
        <authorList>
            <person name="Martinson E.O."/>
            <person name="Mrinalini"/>
            <person name="Kelkar Y.D."/>
            <person name="Chang C.H."/>
            <person name="Werren J.H."/>
        </authorList>
    </citation>
    <scope>NUCLEOTIDE SEQUENCE [LARGE SCALE GENOMIC DNA]</scope>
    <source>
        <strain evidence="2 3">Alberta</strain>
        <tissue evidence="2">Whole body</tissue>
    </source>
</reference>
<feature type="compositionally biased region" description="Basic and acidic residues" evidence="1">
    <location>
        <begin position="10"/>
        <end position="23"/>
    </location>
</feature>
<proteinExistence type="predicted"/>
<keyword evidence="3" id="KW-1185">Reference proteome</keyword>